<dbReference type="EMBL" id="DTKL01000032">
    <property type="protein sequence ID" value="HGY94193.1"/>
    <property type="molecule type" value="Genomic_DNA"/>
</dbReference>
<name>A0A7V4XS69_9BACT</name>
<evidence type="ECO:0000313" key="4">
    <source>
        <dbReference type="EMBL" id="HGY94193.1"/>
    </source>
</evidence>
<dbReference type="InterPro" id="IPR019734">
    <property type="entry name" value="TPR_rpt"/>
</dbReference>
<dbReference type="InterPro" id="IPR051685">
    <property type="entry name" value="Ycf3/AcsC/BcsC/TPR_MFPF"/>
</dbReference>
<organism evidence="4">
    <name type="scientific">Acidobacterium capsulatum</name>
    <dbReference type="NCBI Taxonomy" id="33075"/>
    <lineage>
        <taxon>Bacteria</taxon>
        <taxon>Pseudomonadati</taxon>
        <taxon>Acidobacteriota</taxon>
        <taxon>Terriglobia</taxon>
        <taxon>Terriglobales</taxon>
        <taxon>Acidobacteriaceae</taxon>
        <taxon>Acidobacterium</taxon>
    </lineage>
</organism>
<accession>A0A7V4XS69</accession>
<evidence type="ECO:0000256" key="2">
    <source>
        <dbReference type="ARBA" id="ARBA00022803"/>
    </source>
</evidence>
<protein>
    <submittedName>
        <fullName evidence="4">Tetratricopeptide repeat protein</fullName>
    </submittedName>
</protein>
<reference evidence="4" key="1">
    <citation type="journal article" date="2020" name="mSystems">
        <title>Genome- and Community-Level Interaction Insights into Carbon Utilization and Element Cycling Functions of Hydrothermarchaeota in Hydrothermal Sediment.</title>
        <authorList>
            <person name="Zhou Z."/>
            <person name="Liu Y."/>
            <person name="Xu W."/>
            <person name="Pan J."/>
            <person name="Luo Z.H."/>
            <person name="Li M."/>
        </authorList>
    </citation>
    <scope>NUCLEOTIDE SEQUENCE [LARGE SCALE GENOMIC DNA]</scope>
    <source>
        <strain evidence="4">SpSt-855</strain>
    </source>
</reference>
<proteinExistence type="predicted"/>
<dbReference type="PANTHER" id="PTHR44943">
    <property type="entry name" value="CELLULOSE SYNTHASE OPERON PROTEIN C"/>
    <property type="match status" value="1"/>
</dbReference>
<gene>
    <name evidence="4" type="ORF">ENW50_05845</name>
</gene>
<dbReference type="PROSITE" id="PS50005">
    <property type="entry name" value="TPR"/>
    <property type="match status" value="2"/>
</dbReference>
<evidence type="ECO:0000256" key="1">
    <source>
        <dbReference type="ARBA" id="ARBA00022737"/>
    </source>
</evidence>
<dbReference type="SMART" id="SM00028">
    <property type="entry name" value="TPR"/>
    <property type="match status" value="2"/>
</dbReference>
<evidence type="ECO:0000256" key="3">
    <source>
        <dbReference type="PROSITE-ProRule" id="PRU00339"/>
    </source>
</evidence>
<dbReference type="Gene3D" id="1.25.40.10">
    <property type="entry name" value="Tetratricopeptide repeat domain"/>
    <property type="match status" value="2"/>
</dbReference>
<sequence length="261" mass="29364">MILLTTMSGCKKLEARDQLNKGVEAFKAAQYEDAINHFQKAVDLDPTYPETRTYLATAYASEVVPDLKTPQNEKTAQMAINIFKQVLQQTPNDVNSLAQIANLYMDLDEFDKAKAWNEKVLQADPKNSQAAYTIGVIDWRIAYKNSQGALKTANLTDDGKGNPKMPKQVCQEIKQENTDIVNEGMTYLNKALQIDPTYDNAMSYLNLMYRQKANLDCGDESARKQDVQTADQWAAKALTTRRQNEEKKAKVARGIVIQEGK</sequence>
<keyword evidence="1" id="KW-0677">Repeat</keyword>
<dbReference type="PANTHER" id="PTHR44943:SF8">
    <property type="entry name" value="TPR REPEAT-CONTAINING PROTEIN MJ0263"/>
    <property type="match status" value="1"/>
</dbReference>
<dbReference type="Pfam" id="PF14559">
    <property type="entry name" value="TPR_19"/>
    <property type="match status" value="1"/>
</dbReference>
<keyword evidence="2 3" id="KW-0802">TPR repeat</keyword>
<comment type="caution">
    <text evidence="4">The sequence shown here is derived from an EMBL/GenBank/DDBJ whole genome shotgun (WGS) entry which is preliminary data.</text>
</comment>
<dbReference type="AlphaFoldDB" id="A0A7V4XS69"/>
<feature type="repeat" description="TPR" evidence="3">
    <location>
        <begin position="94"/>
        <end position="127"/>
    </location>
</feature>
<dbReference type="Pfam" id="PF13414">
    <property type="entry name" value="TPR_11"/>
    <property type="match status" value="1"/>
</dbReference>
<dbReference type="SUPFAM" id="SSF48452">
    <property type="entry name" value="TPR-like"/>
    <property type="match status" value="1"/>
</dbReference>
<dbReference type="InterPro" id="IPR011990">
    <property type="entry name" value="TPR-like_helical_dom_sf"/>
</dbReference>
<feature type="repeat" description="TPR" evidence="3">
    <location>
        <begin position="15"/>
        <end position="48"/>
    </location>
</feature>